<keyword evidence="2" id="KW-1185">Reference proteome</keyword>
<organism evidence="1 2">
    <name type="scientific">Gemmobacter aquaticus</name>
    <dbReference type="NCBI Taxonomy" id="490185"/>
    <lineage>
        <taxon>Bacteria</taxon>
        <taxon>Pseudomonadati</taxon>
        <taxon>Pseudomonadota</taxon>
        <taxon>Alphaproteobacteria</taxon>
        <taxon>Rhodobacterales</taxon>
        <taxon>Paracoccaceae</taxon>
        <taxon>Gemmobacter</taxon>
    </lineage>
</organism>
<reference evidence="1 2" key="1">
    <citation type="journal article" date="2014" name="Int. J. Syst. Evol. Microbiol.">
        <title>Complete genome sequence of Corynebacterium casei LMG S-19264T (=DSM 44701T), isolated from a smear-ripened cheese.</title>
        <authorList>
            <consortium name="US DOE Joint Genome Institute (JGI-PGF)"/>
            <person name="Walter F."/>
            <person name="Albersmeier A."/>
            <person name="Kalinowski J."/>
            <person name="Ruckert C."/>
        </authorList>
    </citation>
    <scope>NUCLEOTIDE SEQUENCE [LARGE SCALE GENOMIC DNA]</scope>
    <source>
        <strain evidence="1 2">CGMCC 1.7029</strain>
    </source>
</reference>
<dbReference type="EMBL" id="BMLP01000008">
    <property type="protein sequence ID" value="GGO36853.1"/>
    <property type="molecule type" value="Genomic_DNA"/>
</dbReference>
<accession>A0A918DE38</accession>
<evidence type="ECO:0008006" key="3">
    <source>
        <dbReference type="Google" id="ProtNLM"/>
    </source>
</evidence>
<dbReference type="RefSeq" id="WP_146288025.1">
    <property type="nucleotide sequence ID" value="NZ_BMLP01000008.1"/>
</dbReference>
<gene>
    <name evidence="1" type="ORF">GCM10010991_31510</name>
</gene>
<dbReference type="InterPro" id="IPR012863">
    <property type="entry name" value="DUF1636"/>
</dbReference>
<name>A0A918DE38_9RHOB</name>
<evidence type="ECO:0000313" key="1">
    <source>
        <dbReference type="EMBL" id="GGO36853.1"/>
    </source>
</evidence>
<dbReference type="OrthoDB" id="8364077at2"/>
<protein>
    <recommendedName>
        <fullName evidence="3">Metal-binding protein</fullName>
    </recommendedName>
</protein>
<dbReference type="Pfam" id="PF07845">
    <property type="entry name" value="DUF1636"/>
    <property type="match status" value="1"/>
</dbReference>
<proteinExistence type="predicted"/>
<comment type="caution">
    <text evidence="1">The sequence shown here is derived from an EMBL/GenBank/DDBJ whole genome shotgun (WGS) entry which is preliminary data.</text>
</comment>
<evidence type="ECO:0000313" key="2">
    <source>
        <dbReference type="Proteomes" id="UP000598196"/>
    </source>
</evidence>
<dbReference type="Gene3D" id="3.40.30.10">
    <property type="entry name" value="Glutaredoxin"/>
    <property type="match status" value="1"/>
</dbReference>
<sequence length="151" mass="16182">MDNSKRRPVATPSYSVAQYAPHQILVCKACKHQGETCEPGHALLRKLRAAIAAAGLADRFEVAGTACLAGCVPDHGGPCVIGWRADAKATWLFGDIDPAQPIDDLIEFSRLYAALDDGWMSGRDCPPRLCDNTLARIPAARALAQQGEAVR</sequence>
<dbReference type="Proteomes" id="UP000598196">
    <property type="component" value="Unassembled WGS sequence"/>
</dbReference>
<dbReference type="AlphaFoldDB" id="A0A918DE38"/>